<proteinExistence type="predicted"/>
<dbReference type="EMBL" id="DQAY01000059">
    <property type="protein sequence ID" value="HCO23473.1"/>
    <property type="molecule type" value="Genomic_DNA"/>
</dbReference>
<dbReference type="Proteomes" id="UP000263642">
    <property type="component" value="Unassembled WGS sequence"/>
</dbReference>
<dbReference type="AlphaFoldDB" id="A0A3D3R3R6"/>
<sequence>MKGGARQSTSIGVDHQKGKIGVEPVELTCRRVGGVHVARTTPKVDLRTKYSWKDTRQGPCLSQASINWDAM</sequence>
<gene>
    <name evidence="1" type="ORF">DIT97_10595</name>
</gene>
<protein>
    <submittedName>
        <fullName evidence="1">Uncharacterized protein</fullName>
    </submittedName>
</protein>
<evidence type="ECO:0000313" key="1">
    <source>
        <dbReference type="EMBL" id="HCO23473.1"/>
    </source>
</evidence>
<evidence type="ECO:0000313" key="2">
    <source>
        <dbReference type="Proteomes" id="UP000263642"/>
    </source>
</evidence>
<reference evidence="1 2" key="1">
    <citation type="journal article" date="2018" name="Nat. Biotechnol.">
        <title>A standardized bacterial taxonomy based on genome phylogeny substantially revises the tree of life.</title>
        <authorList>
            <person name="Parks D.H."/>
            <person name="Chuvochina M."/>
            <person name="Waite D.W."/>
            <person name="Rinke C."/>
            <person name="Skarshewski A."/>
            <person name="Chaumeil P.A."/>
            <person name="Hugenholtz P."/>
        </authorList>
    </citation>
    <scope>NUCLEOTIDE SEQUENCE [LARGE SCALE GENOMIC DNA]</scope>
    <source>
        <strain evidence="1">UBA9375</strain>
    </source>
</reference>
<comment type="caution">
    <text evidence="1">The sequence shown here is derived from an EMBL/GenBank/DDBJ whole genome shotgun (WGS) entry which is preliminary data.</text>
</comment>
<organism evidence="1 2">
    <name type="scientific">Gimesia maris</name>
    <dbReference type="NCBI Taxonomy" id="122"/>
    <lineage>
        <taxon>Bacteria</taxon>
        <taxon>Pseudomonadati</taxon>
        <taxon>Planctomycetota</taxon>
        <taxon>Planctomycetia</taxon>
        <taxon>Planctomycetales</taxon>
        <taxon>Planctomycetaceae</taxon>
        <taxon>Gimesia</taxon>
    </lineage>
</organism>
<name>A0A3D3R3R6_9PLAN</name>
<accession>A0A3D3R3R6</accession>